<comment type="similarity">
    <text evidence="1">Belongs to the glycosyltransferase 2 family.</text>
</comment>
<dbReference type="OrthoDB" id="9805625at2"/>
<feature type="transmembrane region" description="Helical" evidence="4">
    <location>
        <begin position="297"/>
        <end position="317"/>
    </location>
</feature>
<dbReference type="Proteomes" id="UP000321954">
    <property type="component" value="Chromosome"/>
</dbReference>
<evidence type="ECO:0000259" key="5">
    <source>
        <dbReference type="Pfam" id="PF00535"/>
    </source>
</evidence>
<feature type="transmembrane region" description="Helical" evidence="4">
    <location>
        <begin position="323"/>
        <end position="342"/>
    </location>
</feature>
<evidence type="ECO:0000256" key="1">
    <source>
        <dbReference type="ARBA" id="ARBA00006739"/>
    </source>
</evidence>
<dbReference type="RefSeq" id="WP_146836680.1">
    <property type="nucleotide sequence ID" value="NZ_CP042476.1"/>
</dbReference>
<dbReference type="PANTHER" id="PTHR43630">
    <property type="entry name" value="POLY-BETA-1,6-N-ACETYL-D-GLUCOSAMINE SYNTHASE"/>
    <property type="match status" value="1"/>
</dbReference>
<dbReference type="AlphaFoldDB" id="A0A5B8YPH1"/>
<dbReference type="InterPro" id="IPR001173">
    <property type="entry name" value="Glyco_trans_2-like"/>
</dbReference>
<dbReference type="GO" id="GO:0016757">
    <property type="term" value="F:glycosyltransferase activity"/>
    <property type="evidence" value="ECO:0007669"/>
    <property type="project" value="UniProtKB-KW"/>
</dbReference>
<sequence>MSVFLGLLSILYVFLIGALFYGWKRIAQFSIKDLPAKTGFSIIIPYRNEAGNLPQLFNSLLKLKYPVSLFEILLVNDASRDASREICTTFKQKNPQLRISLLENFRVTGSPKKDAISTAIQNAAFDYIITTDADCEVPELWLQGFNEKIEKTGAELIAGPVMFSPYVFPAKNLRQEKGMKYFKAFQEMDLLSLQVAGAGGFGIGKAFMCNGANLCYNRGAFLKVGGFLGNGEISSGDDVFLLQKFVQHKLKTDFLKSREAIVLTKPEPDLSALISQRIRWAAKTPAYKSWFAKTTGLAVLLMNFSLIVGCVLAFLEIVDYEPILIAFLFKFVSDLLLLYAAAKFFKRKEVLRHYFWSSLVYPFFSTGVAILSIFKKYEWKGRTFKR</sequence>
<evidence type="ECO:0000256" key="2">
    <source>
        <dbReference type="ARBA" id="ARBA00022676"/>
    </source>
</evidence>
<feature type="transmembrane region" description="Helical" evidence="4">
    <location>
        <begin position="354"/>
        <end position="374"/>
    </location>
</feature>
<evidence type="ECO:0000256" key="4">
    <source>
        <dbReference type="SAM" id="Phobius"/>
    </source>
</evidence>
<keyword evidence="4" id="KW-1133">Transmembrane helix</keyword>
<dbReference type="PANTHER" id="PTHR43630:SF1">
    <property type="entry name" value="POLY-BETA-1,6-N-ACETYL-D-GLUCOSAMINE SYNTHASE"/>
    <property type="match status" value="1"/>
</dbReference>
<keyword evidence="7" id="KW-1185">Reference proteome</keyword>
<keyword evidence="3 6" id="KW-0808">Transferase</keyword>
<evidence type="ECO:0000313" key="6">
    <source>
        <dbReference type="EMBL" id="QED38797.1"/>
    </source>
</evidence>
<proteinExistence type="inferred from homology"/>
<keyword evidence="4" id="KW-0812">Transmembrane</keyword>
<reference evidence="6 7" key="1">
    <citation type="submission" date="2019-08" db="EMBL/GenBank/DDBJ databases">
        <title>Antarcticibacterium arcticum sp. nov., a bacterium isolated from marine sediment of the Canadian Beaufort Sea.</title>
        <authorList>
            <person name="Lee Y.M."/>
            <person name="Baek K."/>
            <person name="Lee D.-H."/>
            <person name="Shin S.C."/>
            <person name="Jin Y.K."/>
            <person name="Park Y."/>
        </authorList>
    </citation>
    <scope>NUCLEOTIDE SEQUENCE [LARGE SCALE GENOMIC DNA]</scope>
    <source>
        <strain evidence="6 7">PAMC 28998</strain>
    </source>
</reference>
<dbReference type="Gene3D" id="3.90.550.10">
    <property type="entry name" value="Spore Coat Polysaccharide Biosynthesis Protein SpsA, Chain A"/>
    <property type="match status" value="1"/>
</dbReference>
<dbReference type="CDD" id="cd04192">
    <property type="entry name" value="GT_2_like_e"/>
    <property type="match status" value="1"/>
</dbReference>
<dbReference type="InterPro" id="IPR029044">
    <property type="entry name" value="Nucleotide-diphossugar_trans"/>
</dbReference>
<feature type="transmembrane region" description="Helical" evidence="4">
    <location>
        <begin position="6"/>
        <end position="23"/>
    </location>
</feature>
<keyword evidence="4" id="KW-0472">Membrane</keyword>
<protein>
    <submittedName>
        <fullName evidence="6">Glycosyltransferase</fullName>
    </submittedName>
</protein>
<dbReference type="SUPFAM" id="SSF53448">
    <property type="entry name" value="Nucleotide-diphospho-sugar transferases"/>
    <property type="match status" value="1"/>
</dbReference>
<dbReference type="Pfam" id="PF00535">
    <property type="entry name" value="Glycos_transf_2"/>
    <property type="match status" value="1"/>
</dbReference>
<dbReference type="EMBL" id="CP042476">
    <property type="protein sequence ID" value="QED38797.1"/>
    <property type="molecule type" value="Genomic_DNA"/>
</dbReference>
<name>A0A5B8YPH1_9FLAO</name>
<evidence type="ECO:0000256" key="3">
    <source>
        <dbReference type="ARBA" id="ARBA00022679"/>
    </source>
</evidence>
<accession>A0A5B8YPH1</accession>
<dbReference type="KEGG" id="anp:FK178_14205"/>
<evidence type="ECO:0000313" key="7">
    <source>
        <dbReference type="Proteomes" id="UP000321954"/>
    </source>
</evidence>
<keyword evidence="2" id="KW-0328">Glycosyltransferase</keyword>
<organism evidence="6 7">
    <name type="scientific">Antarcticibacterium arcticum</name>
    <dbReference type="NCBI Taxonomy" id="2585771"/>
    <lineage>
        <taxon>Bacteria</taxon>
        <taxon>Pseudomonadati</taxon>
        <taxon>Bacteroidota</taxon>
        <taxon>Flavobacteriia</taxon>
        <taxon>Flavobacteriales</taxon>
        <taxon>Flavobacteriaceae</taxon>
        <taxon>Antarcticibacterium</taxon>
    </lineage>
</organism>
<gene>
    <name evidence="6" type="ORF">FK178_14205</name>
</gene>
<feature type="domain" description="Glycosyltransferase 2-like" evidence="5">
    <location>
        <begin position="41"/>
        <end position="196"/>
    </location>
</feature>